<name>A0A1H8P078_9EURY</name>
<reference evidence="2" key="1">
    <citation type="submission" date="2016-10" db="EMBL/GenBank/DDBJ databases">
        <authorList>
            <person name="Varghese N."/>
            <person name="Submissions S."/>
        </authorList>
    </citation>
    <scope>NUCLEOTIDE SEQUENCE [LARGE SCALE GENOMIC DNA]</scope>
    <source>
        <strain evidence="2">CGMCC 1.10121</strain>
    </source>
</reference>
<organism evidence="1 2">
    <name type="scientific">Halogranum amylolyticum</name>
    <dbReference type="NCBI Taxonomy" id="660520"/>
    <lineage>
        <taxon>Archaea</taxon>
        <taxon>Methanobacteriati</taxon>
        <taxon>Methanobacteriota</taxon>
        <taxon>Stenosarchaea group</taxon>
        <taxon>Halobacteria</taxon>
        <taxon>Halobacteriales</taxon>
        <taxon>Haloferacaceae</taxon>
    </lineage>
</organism>
<dbReference type="AlphaFoldDB" id="A0A1H8P078"/>
<dbReference type="EMBL" id="FODV01000002">
    <property type="protein sequence ID" value="SEO34978.1"/>
    <property type="molecule type" value="Genomic_DNA"/>
</dbReference>
<gene>
    <name evidence="1" type="ORF">SAMN04487948_1022</name>
</gene>
<evidence type="ECO:0000313" key="2">
    <source>
        <dbReference type="Proteomes" id="UP000199126"/>
    </source>
</evidence>
<accession>A0A1H8P078</accession>
<sequence>MQTQTTMLTNQLIREKAQESIDSGVYDPEGVAEKLERHARQIRDLHGVPRPDDSND</sequence>
<keyword evidence="2" id="KW-1185">Reference proteome</keyword>
<evidence type="ECO:0000313" key="1">
    <source>
        <dbReference type="EMBL" id="SEO34978.1"/>
    </source>
</evidence>
<dbReference type="Proteomes" id="UP000199126">
    <property type="component" value="Unassembled WGS sequence"/>
</dbReference>
<proteinExistence type="predicted"/>
<protein>
    <submittedName>
        <fullName evidence="1">Uncharacterized protein</fullName>
    </submittedName>
</protein>